<organism evidence="1 2">
    <name type="scientific">Coptis chinensis</name>
    <dbReference type="NCBI Taxonomy" id="261450"/>
    <lineage>
        <taxon>Eukaryota</taxon>
        <taxon>Viridiplantae</taxon>
        <taxon>Streptophyta</taxon>
        <taxon>Embryophyta</taxon>
        <taxon>Tracheophyta</taxon>
        <taxon>Spermatophyta</taxon>
        <taxon>Magnoliopsida</taxon>
        <taxon>Ranunculales</taxon>
        <taxon>Ranunculaceae</taxon>
        <taxon>Coptidoideae</taxon>
        <taxon>Coptis</taxon>
    </lineage>
</organism>
<evidence type="ECO:0000313" key="2">
    <source>
        <dbReference type="Proteomes" id="UP000631114"/>
    </source>
</evidence>
<accession>A0A835IDS9</accession>
<keyword evidence="2" id="KW-1185">Reference proteome</keyword>
<reference evidence="1 2" key="1">
    <citation type="submission" date="2020-10" db="EMBL/GenBank/DDBJ databases">
        <title>The Coptis chinensis genome and diversification of protoberbering-type alkaloids.</title>
        <authorList>
            <person name="Wang B."/>
            <person name="Shu S."/>
            <person name="Song C."/>
            <person name="Liu Y."/>
        </authorList>
    </citation>
    <scope>NUCLEOTIDE SEQUENCE [LARGE SCALE GENOMIC DNA]</scope>
    <source>
        <strain evidence="1">HL-2020</strain>
        <tissue evidence="1">Leaf</tissue>
    </source>
</reference>
<evidence type="ECO:0008006" key="3">
    <source>
        <dbReference type="Google" id="ProtNLM"/>
    </source>
</evidence>
<comment type="caution">
    <text evidence="1">The sequence shown here is derived from an EMBL/GenBank/DDBJ whole genome shotgun (WGS) entry which is preliminary data.</text>
</comment>
<protein>
    <recommendedName>
        <fullName evidence="3">F-box domain-containing protein</fullName>
    </recommendedName>
</protein>
<name>A0A835IDS9_9MAGN</name>
<dbReference type="Proteomes" id="UP000631114">
    <property type="component" value="Unassembled WGS sequence"/>
</dbReference>
<gene>
    <name evidence="1" type="ORF">IFM89_027402</name>
</gene>
<dbReference type="AlphaFoldDB" id="A0A835IDS9"/>
<dbReference type="OrthoDB" id="1747757at2759"/>
<dbReference type="EMBL" id="JADFTS010000003">
    <property type="protein sequence ID" value="KAF9615976.1"/>
    <property type="molecule type" value="Genomic_DNA"/>
</dbReference>
<proteinExistence type="predicted"/>
<evidence type="ECO:0000313" key="1">
    <source>
        <dbReference type="EMBL" id="KAF9615976.1"/>
    </source>
</evidence>
<sequence length="148" mass="17566">MVEGVRSHTSRMLKTSLKRDEVIRPIKAEERMSDLVPTPVVENILSRLPLDSIARCRYQKFLINSSFEGMIALRFWALVMVCHHSFVETWVMKNYGMKESWTKLFRIKRIRLLPSRLHMIGYHYASLIKEIMIPHREFNGIRDLYGEQ</sequence>